<accession>A0AA39GS15</accession>
<feature type="repeat" description="ANK" evidence="3">
    <location>
        <begin position="655"/>
        <end position="687"/>
    </location>
</feature>
<dbReference type="PROSITE" id="PS50297">
    <property type="entry name" value="ANK_REP_REGION"/>
    <property type="match status" value="5"/>
</dbReference>
<feature type="compositionally biased region" description="Pro residues" evidence="4">
    <location>
        <begin position="204"/>
        <end position="223"/>
    </location>
</feature>
<dbReference type="InterPro" id="IPR002110">
    <property type="entry name" value="Ankyrin_rpt"/>
</dbReference>
<evidence type="ECO:0000313" key="6">
    <source>
        <dbReference type="Proteomes" id="UP001175261"/>
    </source>
</evidence>
<gene>
    <name evidence="5" type="ORF">NLU13_0995</name>
</gene>
<evidence type="ECO:0000256" key="2">
    <source>
        <dbReference type="ARBA" id="ARBA00023043"/>
    </source>
</evidence>
<dbReference type="PROSITE" id="PS50088">
    <property type="entry name" value="ANK_REPEAT"/>
    <property type="match status" value="6"/>
</dbReference>
<dbReference type="AlphaFoldDB" id="A0AA39GS15"/>
<feature type="repeat" description="ANK" evidence="3">
    <location>
        <begin position="484"/>
        <end position="516"/>
    </location>
</feature>
<feature type="compositionally biased region" description="Low complexity" evidence="4">
    <location>
        <begin position="270"/>
        <end position="293"/>
    </location>
</feature>
<feature type="repeat" description="ANK" evidence="3">
    <location>
        <begin position="622"/>
        <end position="654"/>
    </location>
</feature>
<protein>
    <recommendedName>
        <fullName evidence="7">Ankyrin repeat protein</fullName>
    </recommendedName>
</protein>
<dbReference type="PANTHER" id="PTHR24198">
    <property type="entry name" value="ANKYRIN REPEAT AND PROTEIN KINASE DOMAIN-CONTAINING PROTEIN"/>
    <property type="match status" value="1"/>
</dbReference>
<evidence type="ECO:0000256" key="4">
    <source>
        <dbReference type="SAM" id="MobiDB-lite"/>
    </source>
</evidence>
<dbReference type="Pfam" id="PF12796">
    <property type="entry name" value="Ank_2"/>
    <property type="match status" value="3"/>
</dbReference>
<keyword evidence="6" id="KW-1185">Reference proteome</keyword>
<evidence type="ECO:0000256" key="1">
    <source>
        <dbReference type="ARBA" id="ARBA00022737"/>
    </source>
</evidence>
<dbReference type="SUPFAM" id="SSF48403">
    <property type="entry name" value="Ankyrin repeat"/>
    <property type="match status" value="1"/>
</dbReference>
<evidence type="ECO:0000256" key="3">
    <source>
        <dbReference type="PROSITE-ProRule" id="PRU00023"/>
    </source>
</evidence>
<feature type="repeat" description="ANK" evidence="3">
    <location>
        <begin position="352"/>
        <end position="379"/>
    </location>
</feature>
<name>A0AA39GS15_SARSR</name>
<reference evidence="5" key="1">
    <citation type="submission" date="2022-10" db="EMBL/GenBank/DDBJ databases">
        <title>Determination and structural analysis of whole genome sequence of Sarocladium strictum F4-1.</title>
        <authorList>
            <person name="Hu L."/>
            <person name="Jiang Y."/>
        </authorList>
    </citation>
    <scope>NUCLEOTIDE SEQUENCE</scope>
    <source>
        <strain evidence="5">F4-1</strain>
    </source>
</reference>
<dbReference type="PANTHER" id="PTHR24198:SF165">
    <property type="entry name" value="ANKYRIN REPEAT-CONTAINING PROTEIN-RELATED"/>
    <property type="match status" value="1"/>
</dbReference>
<evidence type="ECO:0008006" key="7">
    <source>
        <dbReference type="Google" id="ProtNLM"/>
    </source>
</evidence>
<dbReference type="SMART" id="SM00248">
    <property type="entry name" value="ANK"/>
    <property type="match status" value="11"/>
</dbReference>
<dbReference type="Gene3D" id="1.25.40.20">
    <property type="entry name" value="Ankyrin repeat-containing domain"/>
    <property type="match status" value="2"/>
</dbReference>
<feature type="region of interest" description="Disordered" evidence="4">
    <location>
        <begin position="172"/>
        <end position="298"/>
    </location>
</feature>
<dbReference type="EMBL" id="JAPDFR010000001">
    <property type="protein sequence ID" value="KAK0391494.1"/>
    <property type="molecule type" value="Genomic_DNA"/>
</dbReference>
<organism evidence="5 6">
    <name type="scientific">Sarocladium strictum</name>
    <name type="common">Black bundle disease fungus</name>
    <name type="synonym">Acremonium strictum</name>
    <dbReference type="NCBI Taxonomy" id="5046"/>
    <lineage>
        <taxon>Eukaryota</taxon>
        <taxon>Fungi</taxon>
        <taxon>Dikarya</taxon>
        <taxon>Ascomycota</taxon>
        <taxon>Pezizomycotina</taxon>
        <taxon>Sordariomycetes</taxon>
        <taxon>Hypocreomycetidae</taxon>
        <taxon>Hypocreales</taxon>
        <taxon>Sarocladiaceae</taxon>
        <taxon>Sarocladium</taxon>
    </lineage>
</organism>
<sequence length="729" mass="76634">MDVMDGFSPAGVTSLALTVQHRAFAAAEELAHHEHTPELAEALNPLGEQIEQLGQLSTALHLALDARPSMTPRLQQCLNQYFSSCDPSLAALTKQLMRLQPGLLHDVNWHFLSSQQALLKAYNDVFAYLEDILLVEDRDGQDASLNAPRGRFIMETAHRTIRTAAQTNSILLSGGLEPPSEKDAPAYTPPSSSGKSPAVTEAEAPPPYEPLSPTGPAPAPLSPPSFLSPRSRDRASSTSSRPRTPNLPRIDGPYSHTLSPAELSLVNPDQAGPSQSGSSQAGSSQTGSSTGSGWDKPSLSSLTRSFRALTSSLRSKPDPLVSALCQAVTNGDVQQVAGLLKHGASTSGRDENGDTPLHCAIRADQGPAAELLLNVGADVTGSGWSKMPPLFFAASLGSLNVARAILQKGARVDQRNTSGQPYFVDVVAGGNLVGINFLMENGANPDCSSISGRPVIVLAAKKNNLALVKMLIDFGAKVNVTDMTGGSLLSVAATKGDPAMVDLLLEHGADPNGRTVNGTAVMIEAIQKGKADLAIKLLQAGADPNAWDLTGQAAIIPALKDNRASAEKKLELVRTLLQAGADVHATTLGGSIPCIWLAVESGSLEMTELLLRHGANPSAMRQDVTLLMHAVEKDETALAKLLIKSGADVNLADKKGRTPLLVALTKQNLDMVTLLVAKGARADLKDQQPTAELSKALSNSDIAAALGMSVARDTSQQQGTRKLLKQTSN</sequence>
<feature type="compositionally biased region" description="Low complexity" evidence="4">
    <location>
        <begin position="236"/>
        <end position="249"/>
    </location>
</feature>
<evidence type="ECO:0000313" key="5">
    <source>
        <dbReference type="EMBL" id="KAK0391494.1"/>
    </source>
</evidence>
<dbReference type="Proteomes" id="UP001175261">
    <property type="component" value="Unassembled WGS sequence"/>
</dbReference>
<comment type="caution">
    <text evidence="5">The sequence shown here is derived from an EMBL/GenBank/DDBJ whole genome shotgun (WGS) entry which is preliminary data.</text>
</comment>
<keyword evidence="2 3" id="KW-0040">ANK repeat</keyword>
<feature type="repeat" description="ANK" evidence="3">
    <location>
        <begin position="451"/>
        <end position="483"/>
    </location>
</feature>
<proteinExistence type="predicted"/>
<dbReference type="InterPro" id="IPR036770">
    <property type="entry name" value="Ankyrin_rpt-contain_sf"/>
</dbReference>
<dbReference type="GO" id="GO:0005737">
    <property type="term" value="C:cytoplasm"/>
    <property type="evidence" value="ECO:0007669"/>
    <property type="project" value="TreeGrafter"/>
</dbReference>
<keyword evidence="1" id="KW-0677">Repeat</keyword>
<feature type="repeat" description="ANK" evidence="3">
    <location>
        <begin position="385"/>
        <end position="417"/>
    </location>
</feature>